<keyword evidence="13" id="KW-0325">Glycoprotein</keyword>
<dbReference type="InterPro" id="IPR036770">
    <property type="entry name" value="Ankyrin_rpt-contain_sf"/>
</dbReference>
<keyword evidence="15" id="KW-0407">Ion channel</keyword>
<dbReference type="Gene3D" id="1.10.287.70">
    <property type="match status" value="1"/>
</dbReference>
<evidence type="ECO:0000256" key="18">
    <source>
        <dbReference type="ARBA" id="ARBA00070184"/>
    </source>
</evidence>
<evidence type="ECO:0000256" key="10">
    <source>
        <dbReference type="ARBA" id="ARBA00023043"/>
    </source>
</evidence>
<dbReference type="PROSITE" id="PS50297">
    <property type="entry name" value="ANK_REP_REGION"/>
    <property type="match status" value="6"/>
</dbReference>
<feature type="repeat" description="ANK" evidence="22">
    <location>
        <begin position="595"/>
        <end position="627"/>
    </location>
</feature>
<organism evidence="25 26">
    <name type="scientific">Amphibalanus amphitrite</name>
    <name type="common">Striped barnacle</name>
    <name type="synonym">Balanus amphitrite</name>
    <dbReference type="NCBI Taxonomy" id="1232801"/>
    <lineage>
        <taxon>Eukaryota</taxon>
        <taxon>Metazoa</taxon>
        <taxon>Ecdysozoa</taxon>
        <taxon>Arthropoda</taxon>
        <taxon>Crustacea</taxon>
        <taxon>Multicrustacea</taxon>
        <taxon>Cirripedia</taxon>
        <taxon>Thoracica</taxon>
        <taxon>Thoracicalcarea</taxon>
        <taxon>Balanomorpha</taxon>
        <taxon>Balanoidea</taxon>
        <taxon>Balanidae</taxon>
        <taxon>Amphibalaninae</taxon>
        <taxon>Amphibalanus</taxon>
    </lineage>
</organism>
<evidence type="ECO:0000259" key="24">
    <source>
        <dbReference type="SMART" id="SM00382"/>
    </source>
</evidence>
<dbReference type="Gene3D" id="1.20.272.10">
    <property type="match status" value="1"/>
</dbReference>
<feature type="transmembrane region" description="Helical" evidence="23">
    <location>
        <begin position="924"/>
        <end position="944"/>
    </location>
</feature>
<feature type="repeat" description="ANK" evidence="22">
    <location>
        <begin position="495"/>
        <end position="527"/>
    </location>
</feature>
<evidence type="ECO:0000256" key="16">
    <source>
        <dbReference type="ARBA" id="ARBA00058626"/>
    </source>
</evidence>
<feature type="repeat" description="ANK" evidence="22">
    <location>
        <begin position="562"/>
        <end position="594"/>
    </location>
</feature>
<dbReference type="GO" id="GO:0008094">
    <property type="term" value="F:ATP-dependent activity, acting on DNA"/>
    <property type="evidence" value="ECO:0007669"/>
    <property type="project" value="UniProtKB-ARBA"/>
</dbReference>
<keyword evidence="14" id="KW-0539">Nucleus</keyword>
<feature type="transmembrane region" description="Helical" evidence="23">
    <location>
        <begin position="950"/>
        <end position="970"/>
    </location>
</feature>
<dbReference type="GO" id="GO:0005216">
    <property type="term" value="F:monoatomic ion channel activity"/>
    <property type="evidence" value="ECO:0007669"/>
    <property type="project" value="InterPro"/>
</dbReference>
<evidence type="ECO:0000256" key="6">
    <source>
        <dbReference type="ARBA" id="ARBA00022692"/>
    </source>
</evidence>
<dbReference type="SUPFAM" id="SSF52540">
    <property type="entry name" value="P-loop containing nucleoside triphosphate hydrolases"/>
    <property type="match status" value="1"/>
</dbReference>
<evidence type="ECO:0000256" key="19">
    <source>
        <dbReference type="ARBA" id="ARBA00076818"/>
    </source>
</evidence>
<dbReference type="InterPro" id="IPR008921">
    <property type="entry name" value="DNA_pol3_clamp-load_cplx_C"/>
</dbReference>
<dbReference type="FunFam" id="1.10.8.60:FF:000030">
    <property type="entry name" value="replication factor C subunit 3"/>
    <property type="match status" value="1"/>
</dbReference>
<dbReference type="FunFam" id="3.40.50.300:FF:000136">
    <property type="entry name" value="Replication factor C subunit 5"/>
    <property type="match status" value="1"/>
</dbReference>
<dbReference type="Proteomes" id="UP000440578">
    <property type="component" value="Unassembled WGS sequence"/>
</dbReference>
<dbReference type="InterPro" id="IPR003593">
    <property type="entry name" value="AAA+_ATPase"/>
</dbReference>
<feature type="repeat" description="ANK" evidence="22">
    <location>
        <begin position="528"/>
        <end position="560"/>
    </location>
</feature>
<feature type="repeat" description="ANK" evidence="22">
    <location>
        <begin position="427"/>
        <end position="459"/>
    </location>
</feature>
<keyword evidence="4" id="KW-0813">Transport</keyword>
<evidence type="ECO:0000256" key="1">
    <source>
        <dbReference type="ARBA" id="ARBA00004123"/>
    </source>
</evidence>
<comment type="subcellular location">
    <subcellularLocation>
        <location evidence="2">Membrane</location>
        <topology evidence="2">Multi-pass membrane protein</topology>
    </subcellularLocation>
    <subcellularLocation>
        <location evidence="1">Nucleus</location>
    </subcellularLocation>
</comment>
<evidence type="ECO:0000256" key="12">
    <source>
        <dbReference type="ARBA" id="ARBA00023136"/>
    </source>
</evidence>
<dbReference type="Pfam" id="PF13177">
    <property type="entry name" value="DNA_pol3_delta2"/>
    <property type="match status" value="1"/>
</dbReference>
<feature type="transmembrane region" description="Helical" evidence="23">
    <location>
        <begin position="991"/>
        <end position="1012"/>
    </location>
</feature>
<dbReference type="GO" id="GO:0005634">
    <property type="term" value="C:nucleus"/>
    <property type="evidence" value="ECO:0007669"/>
    <property type="project" value="UniProtKB-SubCell"/>
</dbReference>
<dbReference type="GO" id="GO:0006271">
    <property type="term" value="P:DNA strand elongation involved in DNA replication"/>
    <property type="evidence" value="ECO:0007669"/>
    <property type="project" value="UniProtKB-ARBA"/>
</dbReference>
<keyword evidence="7" id="KW-0235">DNA replication</keyword>
<dbReference type="CDD" id="cd00009">
    <property type="entry name" value="AAA"/>
    <property type="match status" value="1"/>
</dbReference>
<dbReference type="EMBL" id="VIIS01001616">
    <property type="protein sequence ID" value="KAF0295465.1"/>
    <property type="molecule type" value="Genomic_DNA"/>
</dbReference>
<evidence type="ECO:0000256" key="20">
    <source>
        <dbReference type="ARBA" id="ARBA00079394"/>
    </source>
</evidence>
<keyword evidence="25" id="KW-0675">Receptor</keyword>
<feature type="domain" description="AAA+ ATPase" evidence="24">
    <location>
        <begin position="34"/>
        <end position="187"/>
    </location>
</feature>
<dbReference type="OrthoDB" id="761538at2759"/>
<dbReference type="InterPro" id="IPR027417">
    <property type="entry name" value="P-loop_NTPase"/>
</dbReference>
<accession>A0A6A4VMU8</accession>
<dbReference type="Gene3D" id="1.10.8.60">
    <property type="match status" value="1"/>
</dbReference>
<dbReference type="Pfam" id="PF12796">
    <property type="entry name" value="Ank_2"/>
    <property type="match status" value="4"/>
</dbReference>
<evidence type="ECO:0000313" key="25">
    <source>
        <dbReference type="EMBL" id="KAF0295465.1"/>
    </source>
</evidence>
<dbReference type="Gene3D" id="3.40.50.300">
    <property type="entry name" value="P-loop containing nucleotide triphosphate hydrolases"/>
    <property type="match status" value="1"/>
</dbReference>
<evidence type="ECO:0000256" key="13">
    <source>
        <dbReference type="ARBA" id="ARBA00023180"/>
    </source>
</evidence>
<feature type="repeat" description="ANK" evidence="22">
    <location>
        <begin position="663"/>
        <end position="695"/>
    </location>
</feature>
<keyword evidence="12 23" id="KW-0472">Membrane</keyword>
<keyword evidence="9 23" id="KW-1133">Transmembrane helix</keyword>
<dbReference type="PRINTS" id="PR01415">
    <property type="entry name" value="ANKYRIN"/>
</dbReference>
<evidence type="ECO:0000313" key="26">
    <source>
        <dbReference type="Proteomes" id="UP000440578"/>
    </source>
</evidence>
<dbReference type="Pfam" id="PF21960">
    <property type="entry name" value="RCF1-5-like_lid"/>
    <property type="match status" value="1"/>
</dbReference>
<evidence type="ECO:0000256" key="3">
    <source>
        <dbReference type="ARBA" id="ARBA00005378"/>
    </source>
</evidence>
<dbReference type="InterPro" id="IPR052076">
    <property type="entry name" value="TRP_cation_channel"/>
</dbReference>
<evidence type="ECO:0000256" key="9">
    <source>
        <dbReference type="ARBA" id="ARBA00022989"/>
    </source>
</evidence>
<comment type="function">
    <text evidence="16">Subunit of the replication factor C (RFC) complex which acts during elongation of primed DNA templates by DNA polymerases delta and epsilon, and is necessary for ATP-dependent loading of proliferating cell nuclear antigen (PCNA) onto primed DNA.</text>
</comment>
<evidence type="ECO:0000256" key="22">
    <source>
        <dbReference type="PROSITE-ProRule" id="PRU00023"/>
    </source>
</evidence>
<proteinExistence type="inferred from homology"/>
<keyword evidence="5" id="KW-0716">Sensory transduction</keyword>
<dbReference type="Pfam" id="PF22534">
    <property type="entry name" value="RFC_C"/>
    <property type="match status" value="1"/>
</dbReference>
<evidence type="ECO:0000256" key="7">
    <source>
        <dbReference type="ARBA" id="ARBA00022705"/>
    </source>
</evidence>
<dbReference type="Gene3D" id="1.25.40.20">
    <property type="entry name" value="Ankyrin repeat-containing domain"/>
    <property type="match status" value="3"/>
</dbReference>
<evidence type="ECO:0000256" key="15">
    <source>
        <dbReference type="ARBA" id="ARBA00023303"/>
    </source>
</evidence>
<keyword evidence="6 23" id="KW-0812">Transmembrane</keyword>
<evidence type="ECO:0000256" key="4">
    <source>
        <dbReference type="ARBA" id="ARBA00022448"/>
    </source>
</evidence>
<comment type="caution">
    <text evidence="25">The sequence shown here is derived from an EMBL/GenBank/DDBJ whole genome shotgun (WGS) entry which is preliminary data.</text>
</comment>
<dbReference type="PANTHER" id="PTHR47143:SF1">
    <property type="entry name" value="ION_TRANS DOMAIN-CONTAINING PROTEIN"/>
    <property type="match status" value="1"/>
</dbReference>
<dbReference type="SUPFAM" id="SSF48019">
    <property type="entry name" value="post-AAA+ oligomerization domain-like"/>
    <property type="match status" value="1"/>
</dbReference>
<dbReference type="SMART" id="SM00382">
    <property type="entry name" value="AAA"/>
    <property type="match status" value="1"/>
</dbReference>
<name>A0A6A4VMU8_AMPAM</name>
<dbReference type="SMART" id="SM00248">
    <property type="entry name" value="ANK"/>
    <property type="match status" value="9"/>
</dbReference>
<dbReference type="FunFam" id="1.20.272.10:FF:000002">
    <property type="entry name" value="Replication factor C subunit 3"/>
    <property type="match status" value="1"/>
</dbReference>
<evidence type="ECO:0000256" key="23">
    <source>
        <dbReference type="SAM" id="Phobius"/>
    </source>
</evidence>
<evidence type="ECO:0000256" key="2">
    <source>
        <dbReference type="ARBA" id="ARBA00004141"/>
    </source>
</evidence>
<dbReference type="PANTHER" id="PTHR47143">
    <property type="entry name" value="TRANSIENT RECEPTOR POTENTIAL CATION CHANNEL PROTEIN PAINLESS"/>
    <property type="match status" value="1"/>
</dbReference>
<dbReference type="GO" id="GO:0003677">
    <property type="term" value="F:DNA binding"/>
    <property type="evidence" value="ECO:0007669"/>
    <property type="project" value="InterPro"/>
</dbReference>
<dbReference type="GO" id="GO:0006281">
    <property type="term" value="P:DNA repair"/>
    <property type="evidence" value="ECO:0007669"/>
    <property type="project" value="UniProtKB-ARBA"/>
</dbReference>
<keyword evidence="11" id="KW-0406">Ion transport</keyword>
<feature type="transmembrane region" description="Helical" evidence="23">
    <location>
        <begin position="1055"/>
        <end position="1078"/>
    </location>
</feature>
<keyword evidence="10 22" id="KW-0040">ANK repeat</keyword>
<evidence type="ECO:0000256" key="21">
    <source>
        <dbReference type="ARBA" id="ARBA00080379"/>
    </source>
</evidence>
<dbReference type="GO" id="GO:0005694">
    <property type="term" value="C:chromosome"/>
    <property type="evidence" value="ECO:0007669"/>
    <property type="project" value="UniProtKB-ARBA"/>
</dbReference>
<protein>
    <recommendedName>
        <fullName evidence="18">Replication factor C subunit 3</fullName>
    </recommendedName>
    <alternativeName>
        <fullName evidence="20">Activator 1 38 kDa subunit</fullName>
    </alternativeName>
    <alternativeName>
        <fullName evidence="21">Activator 1 subunit 3</fullName>
    </alternativeName>
    <alternativeName>
        <fullName evidence="19">Replication factor C 38 kDa subunit</fullName>
    </alternativeName>
</protein>
<gene>
    <name evidence="25" type="primary">RFC3_1</name>
    <name evidence="25" type="ORF">FJT64_007020</name>
</gene>
<evidence type="ECO:0000256" key="5">
    <source>
        <dbReference type="ARBA" id="ARBA00022606"/>
    </source>
</evidence>
<dbReference type="PROSITE" id="PS50088">
    <property type="entry name" value="ANK_REPEAT"/>
    <property type="match status" value="7"/>
</dbReference>
<dbReference type="Pfam" id="PF00520">
    <property type="entry name" value="Ion_trans"/>
    <property type="match status" value="1"/>
</dbReference>
<comment type="subunit">
    <text evidence="17">Subunit of the RFC complex, an heteropentameric complex consisting of a large subunit RFC1 and four small subunits RFC2, RFC3, RFC4 and RFC5; the RFC complex interacts with PCNA. Forms an heterotetrameric complex with RFC2, RFC4 and RFC5; this complex has ATPase activity but is not stimulated by PCNA. The heterotetramer of subunits RFC2, RFC3, RFC4 and RFC5 interacts with RAD17. Interacts with CNTD1; this interaction facilitates crossover formation.</text>
</comment>
<dbReference type="InterPro" id="IPR002110">
    <property type="entry name" value="Ankyrin_rpt"/>
</dbReference>
<evidence type="ECO:0000256" key="14">
    <source>
        <dbReference type="ARBA" id="ARBA00023242"/>
    </source>
</evidence>
<keyword evidence="26" id="KW-1185">Reference proteome</keyword>
<sequence length="1357" mass="151426">MSLWVDKHRPTSLGKLDYHNEQASRLSKLVKSGDFPHLLVYGPSGAGKKTRVMCLLRELYGAGVDKLRIEHQHFETPSKRKIEIVTVASNYHIEVNPSDAGNNDRVVIQELLKTVAQTHQLNADSQRDFKVVIVTEADRLTKDAQHGLRRTMEKYMSTCRIVLVANSSSQVIPAIRSRCLAVRVPAPSHQQITDVLHAVCKKEGLALPSELAQRIAEKSGRNLRRALLMCETCRVQHSPGRRPGTGGVDGGMPMSLRLPRQKVDQEIATPRSLEEGDHLRLGHTRHNATFRLRKLLRNPDQQHEKSEQEFSAASTGSADFELQELQDLLQEQPSSSSRRQDRFRSLWKAQDLENSLKQMLRVAGCSLRILEAVKEEDNERMLALCTGDELTLVEEEVALLSGCLFGRPKLVKKLLKKGVSAGAADTDGRSALHLAAFSGNLETVHCLVKHGANVNAWDAAQSTTPLICAAAVSSPEIVSFLIASGADVNAGLDPSDETALHYAVRANSYACAELLLQAGAKTSGAGARSETPLHVAADYGFDKCLGLLLQHGAKVDLVCGTACKTALHLAAEDGSVGCARLLHDHGARLDLTTNRGQTALHLAAKSQSAELVELLLSWGADINARDSDLRTPLHCCIGKQCRSLDVIKVLVNHGALINEGDTAGYTPLHVAAINQFSSCVELLMDHGGDVTLRNKGGISCLQLIKHRTPSVLANLPDRFSRAILFYERDGVLNNKFAELKINFKPLMSQAKGECHFLKALIDIDQKHLLKHPLCESFLHMKWMKVRKFLFANVMYYLLFCVLLSVYVLGTCQDNCYNIGRGLELKLCNSTQEADPRRIRLLFRQCVKKDHSLILNCDAAQTGTVSFPDACRCIHSSFQRLSVDSPFFYTNLWYVLLLFNLTMAAKEIFQLAQDPPQYFRNPENLAEWALMLFLVLIGTPVLDYIDTWQKHLGALSVIICWFELMMLVGRLPRLGLYIHMFSKVLRDFFQFLLAYASLVIGFAVAFAVLFPHYPPVGNPLRSFLKVLVMMTGEIEFADMFYPDENDGSILNPTASLVFTAFLFVMTIILMNLLVGLAVSDIQGLQRTAKLGRLVRLTEQMSHIEFTLFSKVMTRLLPEKVFACIAEMALVSPSSYRYTLVLRPNDPNDTRLTRDIMNSACRVAKKHAEKESHKMSGKQRQISSLSYDVDLFQSVVEEQTDGDSDKESAVRDMKLKTLEAKIEVAQSALGTLLLEVRAIAQGVPLSASQSVSEPDWEQFLQETAAMIVQEQSPKRLMEVRARLYELMVHCIPPDVIFKGLLRELIRNCDSQLKSDLTAEAAAYEHRLNLGSKHIYHLEAFVAKFMARYKRFLDENMMDM</sequence>
<keyword evidence="8" id="KW-0677">Repeat</keyword>
<dbReference type="InterPro" id="IPR005821">
    <property type="entry name" value="Ion_trans_dom"/>
</dbReference>
<reference evidence="25 26" key="1">
    <citation type="submission" date="2019-07" db="EMBL/GenBank/DDBJ databases">
        <title>Draft genome assembly of a fouling barnacle, Amphibalanus amphitrite (Darwin, 1854): The first reference genome for Thecostraca.</title>
        <authorList>
            <person name="Kim W."/>
        </authorList>
    </citation>
    <scope>NUCLEOTIDE SEQUENCE [LARGE SCALE GENOMIC DNA]</scope>
    <source>
        <strain evidence="25">SNU_AA5</strain>
        <tissue evidence="25">Soma without cirri and trophi</tissue>
    </source>
</reference>
<dbReference type="SUPFAM" id="SSF48403">
    <property type="entry name" value="Ankyrin repeat"/>
    <property type="match status" value="1"/>
</dbReference>
<evidence type="ECO:0000256" key="11">
    <source>
        <dbReference type="ARBA" id="ARBA00023065"/>
    </source>
</evidence>
<feature type="repeat" description="ANK" evidence="22">
    <location>
        <begin position="461"/>
        <end position="493"/>
    </location>
</feature>
<evidence type="ECO:0000256" key="17">
    <source>
        <dbReference type="ARBA" id="ARBA00062267"/>
    </source>
</evidence>
<dbReference type="GO" id="GO:0034703">
    <property type="term" value="C:cation channel complex"/>
    <property type="evidence" value="ECO:0007669"/>
    <property type="project" value="UniProtKB-ARBA"/>
</dbReference>
<comment type="similarity">
    <text evidence="3">Belongs to the activator 1 small subunits family.</text>
</comment>
<evidence type="ECO:0000256" key="8">
    <source>
        <dbReference type="ARBA" id="ARBA00022737"/>
    </source>
</evidence>
<feature type="transmembrane region" description="Helical" evidence="23">
    <location>
        <begin position="788"/>
        <end position="808"/>
    </location>
</feature>